<keyword evidence="11" id="KW-0697">Rotamase</keyword>
<keyword evidence="4 12" id="KW-0812">Transmembrane</keyword>
<evidence type="ECO:0000256" key="9">
    <source>
        <dbReference type="ARBA" id="ARBA00040743"/>
    </source>
</evidence>
<evidence type="ECO:0000256" key="5">
    <source>
        <dbReference type="ARBA" id="ARBA00022989"/>
    </source>
</evidence>
<dbReference type="InterPro" id="IPR052029">
    <property type="entry name" value="PpiD_chaperone"/>
</dbReference>
<evidence type="ECO:0000256" key="11">
    <source>
        <dbReference type="PROSITE-ProRule" id="PRU00278"/>
    </source>
</evidence>
<evidence type="ECO:0000313" key="15">
    <source>
        <dbReference type="Proteomes" id="UP000078225"/>
    </source>
</evidence>
<dbReference type="InterPro" id="IPR000297">
    <property type="entry name" value="PPIase_PpiC"/>
</dbReference>
<evidence type="ECO:0000259" key="13">
    <source>
        <dbReference type="PROSITE" id="PS50198"/>
    </source>
</evidence>
<dbReference type="SUPFAM" id="SSF109998">
    <property type="entry name" value="Triger factor/SurA peptide-binding domain-like"/>
    <property type="match status" value="1"/>
</dbReference>
<evidence type="ECO:0000256" key="8">
    <source>
        <dbReference type="ARBA" id="ARBA00038408"/>
    </source>
</evidence>
<accession>A0A1B7L187</accession>
<dbReference type="InterPro" id="IPR023058">
    <property type="entry name" value="PPIase_PpiC_CS"/>
</dbReference>
<dbReference type="STRING" id="1691903.A9B99_11200"/>
<evidence type="ECO:0000256" key="6">
    <source>
        <dbReference type="ARBA" id="ARBA00023136"/>
    </source>
</evidence>
<evidence type="ECO:0000256" key="2">
    <source>
        <dbReference type="ARBA" id="ARBA00022475"/>
    </source>
</evidence>
<dbReference type="Pfam" id="PF13145">
    <property type="entry name" value="Rotamase_2"/>
    <property type="match status" value="1"/>
</dbReference>
<dbReference type="Proteomes" id="UP000078225">
    <property type="component" value="Unassembled WGS sequence"/>
</dbReference>
<dbReference type="PANTHER" id="PTHR47529:SF1">
    <property type="entry name" value="PERIPLASMIC CHAPERONE PPID"/>
    <property type="match status" value="1"/>
</dbReference>
<dbReference type="PROSITE" id="PS01096">
    <property type="entry name" value="PPIC_PPIASE_1"/>
    <property type="match status" value="1"/>
</dbReference>
<dbReference type="InterPro" id="IPR046357">
    <property type="entry name" value="PPIase_dom_sf"/>
</dbReference>
<dbReference type="GO" id="GO:0003755">
    <property type="term" value="F:peptidyl-prolyl cis-trans isomerase activity"/>
    <property type="evidence" value="ECO:0007669"/>
    <property type="project" value="UniProtKB-KW"/>
</dbReference>
<protein>
    <recommendedName>
        <fullName evidence="9">Periplasmic chaperone PpiD</fullName>
    </recommendedName>
    <alternativeName>
        <fullName evidence="10">Periplasmic folding chaperone</fullName>
    </alternativeName>
</protein>
<dbReference type="SUPFAM" id="SSF54534">
    <property type="entry name" value="FKBP-like"/>
    <property type="match status" value="1"/>
</dbReference>
<keyword evidence="5 12" id="KW-1133">Transmembrane helix</keyword>
<feature type="domain" description="PpiC" evidence="13">
    <location>
        <begin position="266"/>
        <end position="355"/>
    </location>
</feature>
<dbReference type="InterPro" id="IPR027304">
    <property type="entry name" value="Trigger_fact/SurA_dom_sf"/>
</dbReference>
<gene>
    <name evidence="14" type="ORF">A9B99_11200</name>
</gene>
<organism evidence="14 15">
    <name type="scientific">Mangrovibacter phragmitis</name>
    <dbReference type="NCBI Taxonomy" id="1691903"/>
    <lineage>
        <taxon>Bacteria</taxon>
        <taxon>Pseudomonadati</taxon>
        <taxon>Pseudomonadota</taxon>
        <taxon>Gammaproteobacteria</taxon>
        <taxon>Enterobacterales</taxon>
        <taxon>Enterobacteriaceae</taxon>
        <taxon>Mangrovibacter</taxon>
    </lineage>
</organism>
<dbReference type="NCBIfam" id="NF008054">
    <property type="entry name" value="PRK10788.1"/>
    <property type="match status" value="1"/>
</dbReference>
<dbReference type="Pfam" id="PF13624">
    <property type="entry name" value="SurA_N_3"/>
    <property type="match status" value="1"/>
</dbReference>
<dbReference type="EMBL" id="LYRP01000033">
    <property type="protein sequence ID" value="OAT76018.1"/>
    <property type="molecule type" value="Genomic_DNA"/>
</dbReference>
<dbReference type="RefSeq" id="WP_064599266.1">
    <property type="nucleotide sequence ID" value="NZ_CP134782.1"/>
</dbReference>
<dbReference type="GO" id="GO:0005886">
    <property type="term" value="C:plasma membrane"/>
    <property type="evidence" value="ECO:0007669"/>
    <property type="project" value="UniProtKB-SubCell"/>
</dbReference>
<dbReference type="Gene3D" id="3.10.50.40">
    <property type="match status" value="1"/>
</dbReference>
<evidence type="ECO:0000256" key="1">
    <source>
        <dbReference type="ARBA" id="ARBA00004382"/>
    </source>
</evidence>
<keyword evidence="15" id="KW-1185">Reference proteome</keyword>
<dbReference type="OrthoDB" id="9812372at2"/>
<evidence type="ECO:0000256" key="12">
    <source>
        <dbReference type="SAM" id="Phobius"/>
    </source>
</evidence>
<evidence type="ECO:0000256" key="4">
    <source>
        <dbReference type="ARBA" id="ARBA00022692"/>
    </source>
</evidence>
<keyword evidence="7" id="KW-0143">Chaperone</keyword>
<comment type="subcellular location">
    <subcellularLocation>
        <location evidence="1">Cell inner membrane</location>
        <topology evidence="1">Single-pass type II membrane protein</topology>
        <orientation evidence="1">Periplasmic side</orientation>
    </subcellularLocation>
</comment>
<comment type="caution">
    <text evidence="14">The sequence shown here is derived from an EMBL/GenBank/DDBJ whole genome shotgun (WGS) entry which is preliminary data.</text>
</comment>
<reference evidence="15" key="1">
    <citation type="submission" date="2016-05" db="EMBL/GenBank/DDBJ databases">
        <authorList>
            <person name="Behera P."/>
            <person name="Vaishampayan P."/>
            <person name="Singh N."/>
            <person name="Raina V."/>
            <person name="Suar M."/>
            <person name="Pattnaik A."/>
            <person name="Rastogi G."/>
        </authorList>
    </citation>
    <scope>NUCLEOTIDE SEQUENCE [LARGE SCALE GENOMIC DNA]</scope>
    <source>
        <strain evidence="15">MP23</strain>
    </source>
</reference>
<dbReference type="Gene3D" id="1.10.4030.10">
    <property type="entry name" value="Porin chaperone SurA, peptide-binding domain"/>
    <property type="match status" value="1"/>
</dbReference>
<keyword evidence="11 14" id="KW-0413">Isomerase</keyword>
<keyword evidence="6 12" id="KW-0472">Membrane</keyword>
<feature type="transmembrane region" description="Helical" evidence="12">
    <location>
        <begin position="12"/>
        <end position="35"/>
    </location>
</feature>
<dbReference type="PROSITE" id="PS50198">
    <property type="entry name" value="PPIC_PPIASE_2"/>
    <property type="match status" value="1"/>
</dbReference>
<evidence type="ECO:0000313" key="14">
    <source>
        <dbReference type="EMBL" id="OAT76018.1"/>
    </source>
</evidence>
<sequence length="624" mass="67823">MMDTLRAASSNVVLKIILGAIILSFVLTGVSSYLIGGNNDFAAKVNGQKIDRAQFENAVVAQRSSLQQRLGDQYSVLASNEGYMQEMRQQVLQRLIDEALIDQYAKHLGLSISDDQIKQNIFNSQAFQVDGKFDNNRFNTVLANARYTPERYAESLRHQLTTQQLIDAVEGTGFVLPGEVNRLAALVSQKRVVREATIDVKALADKQTAPEDAVKAYYGQHQSLYLVPEQFRVSYIKLDAADMKTNVTDADIQAYYDEHRDEFTQPQRDRYSVIQTKTEKDAQDVLDALKNGADFAALAKEKSTDIISARKGGDMGWLEPSTTPDELKNAGLTKKGQLSGVIKSSVGFLVARLDDIQPAVVKPLADVRDSITAKVKGEKALDAYYALQQKVSDAASNDNQSLDAAEQVAGVKAVETGWFSQDSVPAELNFKPVTDAIFNGGLLGQDGAPGSNSDIITVDGDRAFVVRIAQHKAESTKPLSEVHDQVVAAVKMQKANEQARIEASKLLTELKAGKGDDAMKAAGLKFGEKQTLTRSGQDPVTRAAFELPLPAKGQSVYGTSNDLQGNVLIIALDAVEAGDMPEAQKAAMANQVASNNAQIALESLLNTLRKEAKIKVSDVVQQQQ</sequence>
<evidence type="ECO:0000256" key="10">
    <source>
        <dbReference type="ARBA" id="ARBA00042775"/>
    </source>
</evidence>
<comment type="similarity">
    <text evidence="8">Belongs to the PpiD chaperone family.</text>
</comment>
<evidence type="ECO:0000256" key="3">
    <source>
        <dbReference type="ARBA" id="ARBA00022519"/>
    </source>
</evidence>
<name>A0A1B7L187_9ENTR</name>
<dbReference type="AlphaFoldDB" id="A0A1B7L187"/>
<keyword evidence="3" id="KW-0997">Cell inner membrane</keyword>
<proteinExistence type="inferred from homology"/>
<evidence type="ECO:0000256" key="7">
    <source>
        <dbReference type="ARBA" id="ARBA00023186"/>
    </source>
</evidence>
<keyword evidence="2" id="KW-1003">Cell membrane</keyword>
<dbReference type="PANTHER" id="PTHR47529">
    <property type="entry name" value="PEPTIDYL-PROLYL CIS-TRANS ISOMERASE D"/>
    <property type="match status" value="1"/>
</dbReference>